<dbReference type="PANTHER" id="PTHR13090">
    <property type="entry name" value="ARGININE-HYDROXYLASE NDUFAF5, MITOCHONDRIAL"/>
    <property type="match status" value="1"/>
</dbReference>
<evidence type="ECO:0000259" key="5">
    <source>
        <dbReference type="Pfam" id="PF08241"/>
    </source>
</evidence>
<feature type="region of interest" description="Disordered" evidence="3">
    <location>
        <begin position="610"/>
        <end position="631"/>
    </location>
</feature>
<evidence type="ECO:0000256" key="1">
    <source>
        <dbReference type="ARBA" id="ARBA00022603"/>
    </source>
</evidence>
<keyword evidence="4" id="KW-0732">Signal</keyword>
<feature type="domain" description="Methyltransferase type 11" evidence="5">
    <location>
        <begin position="362"/>
        <end position="450"/>
    </location>
</feature>
<dbReference type="Gene3D" id="3.40.50.150">
    <property type="entry name" value="Vaccinia Virus protein VP39"/>
    <property type="match status" value="1"/>
</dbReference>
<evidence type="ECO:0000313" key="7">
    <source>
        <dbReference type="Proteomes" id="UP000747399"/>
    </source>
</evidence>
<dbReference type="AlphaFoldDB" id="A0A8J4F7P6"/>
<dbReference type="InterPro" id="IPR050602">
    <property type="entry name" value="Malonyl-ACP_OMT"/>
</dbReference>
<protein>
    <recommendedName>
        <fullName evidence="5">Methyltransferase type 11 domain-containing protein</fullName>
    </recommendedName>
</protein>
<keyword evidence="2" id="KW-0808">Transferase</keyword>
<dbReference type="GO" id="GO:0005739">
    <property type="term" value="C:mitochondrion"/>
    <property type="evidence" value="ECO:0007669"/>
    <property type="project" value="TreeGrafter"/>
</dbReference>
<dbReference type="SUPFAM" id="SSF53335">
    <property type="entry name" value="S-adenosyl-L-methionine-dependent methyltransferases"/>
    <property type="match status" value="1"/>
</dbReference>
<keyword evidence="1" id="KW-0489">Methyltransferase</keyword>
<dbReference type="Proteomes" id="UP000747399">
    <property type="component" value="Unassembled WGS sequence"/>
</dbReference>
<accession>A0A8J4F7P6</accession>
<sequence>MTTTHAAASISSLAAASVAFASSASRIALVPACMGMETELRPAWQVVGGAQAGAPTVTPNFPSGCKMQEASPQASLGPLRPAVGSVRRASSCSNDIIIGRRGREQRLTGSPSPRELADHGVSSVWQLAGGWRDGARTRTGVRLGRTGIRSGGFPGLAWGMSWGNTERDFFGGGFLCRGQENSWDTPTSILPVRSSGCCDNDDDCNDDDAVGYRTEHCATSAARRGQMQTGLYSGRCPAPSLPRWGSVRQFHRSSSSRGSSSSSISVEDESREGCHHNQPLSRQHRKSPRDEGLGPPMEVFDRQLKALHRNRSAALVDSADPLLAAVSERLLDRLDDCRRSFPTAVVLGGAALPVLHQLAGGRAGIERVLVVDTSQDMLNRVKREEAESRSRPGARPWPRLLCVRGDEEHLPLKSSSVDLIISCLGLHWANDLPGAMAQCRTALVPDGLFLAALLGGDTLQELRMSCALAQMERQGGVSAVVSPLAQVRDAGNLLTRADLRLPAVDVDRFRIGYPSALELVQHLRALGESNAAINRRRVMSRDSALAAAAVYHTMFGSPENGGSVSATFQVIFMTGWAPAASQPKAAKRGSATVTFQELADGLVQGGAAVGGTAEEGIQEPLTALPQPPQQK</sequence>
<dbReference type="EMBL" id="BNCO01000067">
    <property type="protein sequence ID" value="GIL64585.1"/>
    <property type="molecule type" value="Genomic_DNA"/>
</dbReference>
<dbReference type="GO" id="GO:0008757">
    <property type="term" value="F:S-adenosylmethionine-dependent methyltransferase activity"/>
    <property type="evidence" value="ECO:0007669"/>
    <property type="project" value="InterPro"/>
</dbReference>
<feature type="region of interest" description="Disordered" evidence="3">
    <location>
        <begin position="248"/>
        <end position="297"/>
    </location>
</feature>
<reference evidence="6" key="1">
    <citation type="journal article" date="2021" name="Proc. Natl. Acad. Sci. U.S.A.">
        <title>Three genomes in the algal genus Volvox reveal the fate of a haploid sex-determining region after a transition to homothallism.</title>
        <authorList>
            <person name="Yamamoto K."/>
            <person name="Hamaji T."/>
            <person name="Kawai-Toyooka H."/>
            <person name="Matsuzaki R."/>
            <person name="Takahashi F."/>
            <person name="Nishimura Y."/>
            <person name="Kawachi M."/>
            <person name="Noguchi H."/>
            <person name="Minakuchi Y."/>
            <person name="Umen J.G."/>
            <person name="Toyoda A."/>
            <person name="Nozaki H."/>
        </authorList>
    </citation>
    <scope>NUCLEOTIDE SEQUENCE</scope>
    <source>
        <strain evidence="6">NIES-3780</strain>
    </source>
</reference>
<gene>
    <name evidence="6" type="ORF">Vafri_18484</name>
</gene>
<dbReference type="GO" id="GO:0032981">
    <property type="term" value="P:mitochondrial respiratory chain complex I assembly"/>
    <property type="evidence" value="ECO:0007669"/>
    <property type="project" value="TreeGrafter"/>
</dbReference>
<proteinExistence type="predicted"/>
<keyword evidence="7" id="KW-1185">Reference proteome</keyword>
<dbReference type="GO" id="GO:0032259">
    <property type="term" value="P:methylation"/>
    <property type="evidence" value="ECO:0007669"/>
    <property type="project" value="UniProtKB-KW"/>
</dbReference>
<evidence type="ECO:0000256" key="3">
    <source>
        <dbReference type="SAM" id="MobiDB-lite"/>
    </source>
</evidence>
<dbReference type="Pfam" id="PF08241">
    <property type="entry name" value="Methyltransf_11"/>
    <property type="match status" value="1"/>
</dbReference>
<evidence type="ECO:0000256" key="4">
    <source>
        <dbReference type="SAM" id="SignalP"/>
    </source>
</evidence>
<feature type="compositionally biased region" description="Low complexity" evidence="3">
    <location>
        <begin position="252"/>
        <end position="265"/>
    </location>
</feature>
<organism evidence="6 7">
    <name type="scientific">Volvox africanus</name>
    <dbReference type="NCBI Taxonomy" id="51714"/>
    <lineage>
        <taxon>Eukaryota</taxon>
        <taxon>Viridiplantae</taxon>
        <taxon>Chlorophyta</taxon>
        <taxon>core chlorophytes</taxon>
        <taxon>Chlorophyceae</taxon>
        <taxon>CS clade</taxon>
        <taxon>Chlamydomonadales</taxon>
        <taxon>Volvocaceae</taxon>
        <taxon>Volvox</taxon>
    </lineage>
</organism>
<feature type="chain" id="PRO_5035196032" description="Methyltransferase type 11 domain-containing protein" evidence="4">
    <location>
        <begin position="22"/>
        <end position="631"/>
    </location>
</feature>
<evidence type="ECO:0000313" key="6">
    <source>
        <dbReference type="EMBL" id="GIL64585.1"/>
    </source>
</evidence>
<dbReference type="PANTHER" id="PTHR13090:SF1">
    <property type="entry name" value="ARGININE-HYDROXYLASE NDUFAF5, MITOCHONDRIAL"/>
    <property type="match status" value="1"/>
</dbReference>
<dbReference type="CDD" id="cd02440">
    <property type="entry name" value="AdoMet_MTases"/>
    <property type="match status" value="1"/>
</dbReference>
<evidence type="ECO:0000256" key="2">
    <source>
        <dbReference type="ARBA" id="ARBA00022679"/>
    </source>
</evidence>
<dbReference type="InterPro" id="IPR029063">
    <property type="entry name" value="SAM-dependent_MTases_sf"/>
</dbReference>
<name>A0A8J4F7P6_9CHLO</name>
<dbReference type="InterPro" id="IPR013216">
    <property type="entry name" value="Methyltransf_11"/>
</dbReference>
<feature type="signal peptide" evidence="4">
    <location>
        <begin position="1"/>
        <end position="21"/>
    </location>
</feature>
<comment type="caution">
    <text evidence="6">The sequence shown here is derived from an EMBL/GenBank/DDBJ whole genome shotgun (WGS) entry which is preliminary data.</text>
</comment>